<protein>
    <submittedName>
        <fullName evidence="1">Uncharacterized protein</fullName>
    </submittedName>
</protein>
<dbReference type="AlphaFoldDB" id="A0AAW1U7C2"/>
<name>A0AAW1U7C2_9CUCU</name>
<reference evidence="1 2" key="1">
    <citation type="submission" date="2023-03" db="EMBL/GenBank/DDBJ databases">
        <title>Genome insight into feeding habits of ladybird beetles.</title>
        <authorList>
            <person name="Li H.-S."/>
            <person name="Huang Y.-H."/>
            <person name="Pang H."/>
        </authorList>
    </citation>
    <scope>NUCLEOTIDE SEQUENCE [LARGE SCALE GENOMIC DNA]</scope>
    <source>
        <strain evidence="1">SYSU_2023b</strain>
        <tissue evidence="1">Whole body</tissue>
    </source>
</reference>
<evidence type="ECO:0000313" key="2">
    <source>
        <dbReference type="Proteomes" id="UP001431783"/>
    </source>
</evidence>
<keyword evidence="2" id="KW-1185">Reference proteome</keyword>
<dbReference type="EMBL" id="JARQZJ010000037">
    <property type="protein sequence ID" value="KAK9876498.1"/>
    <property type="molecule type" value="Genomic_DNA"/>
</dbReference>
<sequence>MSDLAAICGHHDNDARGAGVMQRACVPPPSLRCPRIARQHRSKMGCVEKRRLCDICYFWWNSTGVGCCRRSLVMQNHPPQPPPPTIRRIFISLEIGYVIKALILMVLSEWVCVFQGIFVHSEFFDDLKSIWCSQSGKSKEPNSNLACKAEGRSYKTDVLLWPAGIMQIQFQFGGKRTEAIQNSLGNIKQYFHIIFPLDSHV</sequence>
<evidence type="ECO:0000313" key="1">
    <source>
        <dbReference type="EMBL" id="KAK9876498.1"/>
    </source>
</evidence>
<gene>
    <name evidence="1" type="ORF">WA026_013873</name>
</gene>
<organism evidence="1 2">
    <name type="scientific">Henosepilachna vigintioctopunctata</name>
    <dbReference type="NCBI Taxonomy" id="420089"/>
    <lineage>
        <taxon>Eukaryota</taxon>
        <taxon>Metazoa</taxon>
        <taxon>Ecdysozoa</taxon>
        <taxon>Arthropoda</taxon>
        <taxon>Hexapoda</taxon>
        <taxon>Insecta</taxon>
        <taxon>Pterygota</taxon>
        <taxon>Neoptera</taxon>
        <taxon>Endopterygota</taxon>
        <taxon>Coleoptera</taxon>
        <taxon>Polyphaga</taxon>
        <taxon>Cucujiformia</taxon>
        <taxon>Coccinelloidea</taxon>
        <taxon>Coccinellidae</taxon>
        <taxon>Epilachninae</taxon>
        <taxon>Epilachnini</taxon>
        <taxon>Henosepilachna</taxon>
    </lineage>
</organism>
<comment type="caution">
    <text evidence="1">The sequence shown here is derived from an EMBL/GenBank/DDBJ whole genome shotgun (WGS) entry which is preliminary data.</text>
</comment>
<accession>A0AAW1U7C2</accession>
<dbReference type="Proteomes" id="UP001431783">
    <property type="component" value="Unassembled WGS sequence"/>
</dbReference>
<proteinExistence type="predicted"/>